<comment type="caution">
    <text evidence="1">The sequence shown here is derived from an EMBL/GenBank/DDBJ whole genome shotgun (WGS) entry which is preliminary data.</text>
</comment>
<keyword evidence="2" id="KW-1185">Reference proteome</keyword>
<organism evidence="1 2">
    <name type="scientific">Methylocystis hirsuta</name>
    <dbReference type="NCBI Taxonomy" id="369798"/>
    <lineage>
        <taxon>Bacteria</taxon>
        <taxon>Pseudomonadati</taxon>
        <taxon>Pseudomonadota</taxon>
        <taxon>Alphaproteobacteria</taxon>
        <taxon>Hyphomicrobiales</taxon>
        <taxon>Methylocystaceae</taxon>
        <taxon>Methylocystis</taxon>
    </lineage>
</organism>
<reference evidence="1 2" key="1">
    <citation type="submission" date="2018-08" db="EMBL/GenBank/DDBJ databases">
        <title>Genome sequence of Methylocystis hirsuta CSC1, a methanotroph able to accumulate PHAs.</title>
        <authorList>
            <person name="Bordel S."/>
            <person name="Rodriguez E."/>
            <person name="Gancedo J."/>
            <person name="Munoz R."/>
        </authorList>
    </citation>
    <scope>NUCLEOTIDE SEQUENCE [LARGE SCALE GENOMIC DNA]</scope>
    <source>
        <strain evidence="1 2">CSC1</strain>
    </source>
</reference>
<accession>A0A3M9XPV4</accession>
<protein>
    <submittedName>
        <fullName evidence="1">Uncharacterized protein</fullName>
    </submittedName>
</protein>
<evidence type="ECO:0000313" key="2">
    <source>
        <dbReference type="Proteomes" id="UP000268623"/>
    </source>
</evidence>
<dbReference type="Proteomes" id="UP000268623">
    <property type="component" value="Unassembled WGS sequence"/>
</dbReference>
<name>A0A3M9XPV4_9HYPH</name>
<gene>
    <name evidence="1" type="ORF">D1O30_12370</name>
</gene>
<dbReference type="AlphaFoldDB" id="A0A3M9XPV4"/>
<evidence type="ECO:0000313" key="1">
    <source>
        <dbReference type="EMBL" id="RNJ50273.1"/>
    </source>
</evidence>
<proteinExistence type="predicted"/>
<dbReference type="EMBL" id="QWDD01000001">
    <property type="protein sequence ID" value="RNJ50273.1"/>
    <property type="molecule type" value="Genomic_DNA"/>
</dbReference>
<sequence>MDAATDAMPAWVKPGPKYIARGGRYEGKIVDEPMDETVAPPEIGDFQIVRRSLADARRQYKFAQNWAGAACAKKNYVAELRELARLRMRQRTEMQKVGLPELERSRDALIDRQYDVASAILDIEDHSSNAVAAKIIVAGFYQWMGPGPIDLDDGLDHFTSALAALQPGLTGQIAVDVAEIHARCEGQS</sequence>